<name>A0A0A8X3I7_MESS1</name>
<evidence type="ECO:0000313" key="4">
    <source>
        <dbReference type="Proteomes" id="UP000031014"/>
    </source>
</evidence>
<dbReference type="Proteomes" id="UP000031014">
    <property type="component" value="Unassembled WGS sequence"/>
</dbReference>
<dbReference type="OrthoDB" id="9788159at2"/>
<evidence type="ECO:0000259" key="2">
    <source>
        <dbReference type="Pfam" id="PF21106"/>
    </source>
</evidence>
<dbReference type="InterPro" id="IPR052933">
    <property type="entry name" value="DNA_Protect_Modify"/>
</dbReference>
<dbReference type="GO" id="GO:0032259">
    <property type="term" value="P:methylation"/>
    <property type="evidence" value="ECO:0007669"/>
    <property type="project" value="UniProtKB-KW"/>
</dbReference>
<dbReference type="InterPro" id="IPR048375">
    <property type="entry name" value="YtxK-like_N"/>
</dbReference>
<keyword evidence="4" id="KW-1185">Reference proteome</keyword>
<dbReference type="PIRSF" id="PIRSF026567">
    <property type="entry name" value="Adenine_mtase_bact_prd"/>
    <property type="match status" value="1"/>
</dbReference>
<reference evidence="3 4" key="1">
    <citation type="submission" date="2013-06" db="EMBL/GenBank/DDBJ databases">
        <title>Whole genome shotgun sequence of Bacillus selenatarsenatis SF-1.</title>
        <authorList>
            <person name="Kuroda M."/>
            <person name="Sei K."/>
            <person name="Yamashita M."/>
            <person name="Ike M."/>
        </authorList>
    </citation>
    <scope>NUCLEOTIDE SEQUENCE [LARGE SCALE GENOMIC DNA]</scope>
    <source>
        <strain evidence="3 4">SF-1</strain>
    </source>
</reference>
<organism evidence="3 4">
    <name type="scientific">Mesobacillus selenatarsenatis (strain DSM 18680 / JCM 14380 / FERM P-15431 / SF-1)</name>
    <dbReference type="NCBI Taxonomy" id="1321606"/>
    <lineage>
        <taxon>Bacteria</taxon>
        <taxon>Bacillati</taxon>
        <taxon>Bacillota</taxon>
        <taxon>Bacilli</taxon>
        <taxon>Bacillales</taxon>
        <taxon>Bacillaceae</taxon>
        <taxon>Mesobacillus</taxon>
    </lineage>
</organism>
<dbReference type="STRING" id="1321606.SAMD00020551_1742"/>
<evidence type="ECO:0000259" key="1">
    <source>
        <dbReference type="Pfam" id="PF02384"/>
    </source>
</evidence>
<dbReference type="GO" id="GO:0003677">
    <property type="term" value="F:DNA binding"/>
    <property type="evidence" value="ECO:0007669"/>
    <property type="project" value="InterPro"/>
</dbReference>
<protein>
    <submittedName>
        <fullName evidence="3">Adenine-specific methyltransferase</fullName>
        <ecNumber evidence="3">2.1.1.72</ecNumber>
    </submittedName>
</protein>
<dbReference type="InterPro" id="IPR029063">
    <property type="entry name" value="SAM-dependent_MTases_sf"/>
</dbReference>
<dbReference type="InterPro" id="IPR016843">
    <property type="entry name" value="S-AdoMet-dep_Ade-MeTrfase_prd"/>
</dbReference>
<sequence length="331" mass="37284">MSMTPVEQLFTAFNTTADILKEELSCTYLEALAESGENMFQGTVLQDELNEVTTKRLEKVYKETNLDSFSKEEIRKGFQLAILKGMKEHTQPNHQMTPDSVGMFIGYLVNKFVAKKSFRLLDPAVGTGNLLATVLNQQTDKEIESVGVEIDDLLIRLAFVNANLQKHPVEFFNQDSLEPLFVDPADAVICDLPVGYYPNDLKAEQYEVKAKEGHTYSHHMFIEQSTKHVKEGGYLFFMVPNGLFESEQAPMLHEFIKNHLIIQGVLQLPASLFKNKQAAKSILILQKNGEEVKAPKQALLAELPKLSDGAAVNSMLNKIDQWFNENKTAQQ</sequence>
<dbReference type="Gene3D" id="1.10.150.470">
    <property type="match status" value="1"/>
</dbReference>
<dbReference type="Gene3D" id="3.40.50.150">
    <property type="entry name" value="Vaccinia Virus protein VP39"/>
    <property type="match status" value="1"/>
</dbReference>
<dbReference type="CDD" id="cd02440">
    <property type="entry name" value="AdoMet_MTases"/>
    <property type="match status" value="1"/>
</dbReference>
<keyword evidence="3" id="KW-0808">Transferase</keyword>
<dbReference type="PANTHER" id="PTHR41313">
    <property type="entry name" value="ADENINE-SPECIFIC METHYLTRANSFERASE"/>
    <property type="match status" value="1"/>
</dbReference>
<dbReference type="InterPro" id="IPR003356">
    <property type="entry name" value="DNA_methylase_A-5"/>
</dbReference>
<dbReference type="EMBL" id="BASE01000037">
    <property type="protein sequence ID" value="GAM13597.1"/>
    <property type="molecule type" value="Genomic_DNA"/>
</dbReference>
<gene>
    <name evidence="3" type="ORF">SAMD00020551_1742</name>
</gene>
<dbReference type="Pfam" id="PF21106">
    <property type="entry name" value="YtxK_like"/>
    <property type="match status" value="1"/>
</dbReference>
<dbReference type="GO" id="GO:0008170">
    <property type="term" value="F:N-methyltransferase activity"/>
    <property type="evidence" value="ECO:0007669"/>
    <property type="project" value="InterPro"/>
</dbReference>
<dbReference type="SUPFAM" id="SSF53335">
    <property type="entry name" value="S-adenosyl-L-methionine-dependent methyltransferases"/>
    <property type="match status" value="1"/>
</dbReference>
<dbReference type="AlphaFoldDB" id="A0A0A8X3I7"/>
<proteinExistence type="predicted"/>
<dbReference type="PRINTS" id="PR00507">
    <property type="entry name" value="N12N6MTFRASE"/>
</dbReference>
<dbReference type="EC" id="2.1.1.72" evidence="3"/>
<evidence type="ECO:0000313" key="3">
    <source>
        <dbReference type="EMBL" id="GAM13597.1"/>
    </source>
</evidence>
<feature type="domain" description="DNA methylase adenine-specific" evidence="1">
    <location>
        <begin position="97"/>
        <end position="306"/>
    </location>
</feature>
<dbReference type="Pfam" id="PF02384">
    <property type="entry name" value="N6_Mtase"/>
    <property type="match status" value="1"/>
</dbReference>
<keyword evidence="3" id="KW-0489">Methyltransferase</keyword>
<dbReference type="GO" id="GO:0009007">
    <property type="term" value="F:site-specific DNA-methyltransferase (adenine-specific) activity"/>
    <property type="evidence" value="ECO:0007669"/>
    <property type="project" value="UniProtKB-EC"/>
</dbReference>
<feature type="domain" description="YtxK-like N-terminal helical" evidence="2">
    <location>
        <begin position="7"/>
        <end position="86"/>
    </location>
</feature>
<comment type="caution">
    <text evidence="3">The sequence shown here is derived from an EMBL/GenBank/DDBJ whole genome shotgun (WGS) entry which is preliminary data.</text>
</comment>
<dbReference type="PANTHER" id="PTHR41313:SF1">
    <property type="entry name" value="DNA METHYLASE ADENINE-SPECIFIC DOMAIN-CONTAINING PROTEIN"/>
    <property type="match status" value="1"/>
</dbReference>
<accession>A0A0A8X3I7</accession>